<feature type="compositionally biased region" description="Polar residues" evidence="1">
    <location>
        <begin position="342"/>
        <end position="361"/>
    </location>
</feature>
<dbReference type="InterPro" id="IPR009604">
    <property type="entry name" value="LsmAD_domain"/>
</dbReference>
<feature type="compositionally biased region" description="Pro residues" evidence="1">
    <location>
        <begin position="538"/>
        <end position="563"/>
    </location>
</feature>
<evidence type="ECO:0000259" key="2">
    <source>
        <dbReference type="SMART" id="SM01272"/>
    </source>
</evidence>
<organism evidence="3 4">
    <name type="scientific">Arabis nemorensis</name>
    <dbReference type="NCBI Taxonomy" id="586526"/>
    <lineage>
        <taxon>Eukaryota</taxon>
        <taxon>Viridiplantae</taxon>
        <taxon>Streptophyta</taxon>
        <taxon>Embryophyta</taxon>
        <taxon>Tracheophyta</taxon>
        <taxon>Spermatophyta</taxon>
        <taxon>Magnoliopsida</taxon>
        <taxon>eudicotyledons</taxon>
        <taxon>Gunneridae</taxon>
        <taxon>Pentapetalae</taxon>
        <taxon>rosids</taxon>
        <taxon>malvids</taxon>
        <taxon>Brassicales</taxon>
        <taxon>Brassicaceae</taxon>
        <taxon>Arabideae</taxon>
        <taxon>Arabis</taxon>
    </lineage>
</organism>
<reference evidence="3" key="1">
    <citation type="submission" date="2019-07" db="EMBL/GenBank/DDBJ databases">
        <authorList>
            <person name="Dittberner H."/>
        </authorList>
    </citation>
    <scope>NUCLEOTIDE SEQUENCE [LARGE SCALE GENOMIC DNA]</scope>
</reference>
<dbReference type="PANTHER" id="PTHR12854:SF15">
    <property type="entry name" value="POLYADENYLATE-BINDING PROTEIN-INTERACTING PROTEIN 4"/>
    <property type="match status" value="1"/>
</dbReference>
<dbReference type="OrthoDB" id="2275718at2759"/>
<evidence type="ECO:0000313" key="3">
    <source>
        <dbReference type="EMBL" id="VVA97565.1"/>
    </source>
</evidence>
<dbReference type="EMBL" id="CABITT030000003">
    <property type="protein sequence ID" value="VVA97565.1"/>
    <property type="molecule type" value="Genomic_DNA"/>
</dbReference>
<feature type="region of interest" description="Disordered" evidence="1">
    <location>
        <begin position="295"/>
        <end position="478"/>
    </location>
</feature>
<accession>A0A565B9S9</accession>
<proteinExistence type="predicted"/>
<feature type="region of interest" description="Disordered" evidence="1">
    <location>
        <begin position="1"/>
        <end position="47"/>
    </location>
</feature>
<dbReference type="Pfam" id="PF06741">
    <property type="entry name" value="LsmAD"/>
    <property type="match status" value="1"/>
</dbReference>
<dbReference type="InterPro" id="IPR025852">
    <property type="entry name" value="SM_dom_ATX"/>
</dbReference>
<feature type="compositionally biased region" description="Low complexity" evidence="1">
    <location>
        <begin position="462"/>
        <end position="472"/>
    </location>
</feature>
<evidence type="ECO:0000313" key="4">
    <source>
        <dbReference type="Proteomes" id="UP000489600"/>
    </source>
</evidence>
<feature type="compositionally biased region" description="Low complexity" evidence="1">
    <location>
        <begin position="402"/>
        <end position="444"/>
    </location>
</feature>
<name>A0A565B9S9_9BRAS</name>
<protein>
    <recommendedName>
        <fullName evidence="2">LsmAD domain-containing protein</fullName>
    </recommendedName>
</protein>
<feature type="compositionally biased region" description="Polar residues" evidence="1">
    <location>
        <begin position="323"/>
        <end position="334"/>
    </location>
</feature>
<gene>
    <name evidence="3" type="ORF">ANE_LOCUS8010</name>
</gene>
<keyword evidence="4" id="KW-1185">Reference proteome</keyword>
<dbReference type="Pfam" id="PF14438">
    <property type="entry name" value="SM-ATX"/>
    <property type="match status" value="1"/>
</dbReference>
<sequence length="563" mass="61255">MNILQSKSSSNGSSHRRGEREGVSNKAQSIKSQPEKTPNTDGDAGSLGSSLRDRLVYLATCKIGHHVEAHLKNGTVYSGIFHAADVEKDFGIILKMASLIRDGTLRGPKSRYEFVRKPPSKTFIIPADELVQVVAKDLSISRDASLNVVQSEKLMELLTDSSISQSSHVDMGRELKPWVPDAGVPERPDLENVGWNQFKVNEKLFGVTTTFDEELYTTKLQRGPRTRELEEHAVRIAREIEGENTRDLHVAEERGLQLNEKYDIDEETKYSSVRPADVFDDSGFDEEDDKLLDTCNDLTFGGSSTSDGQKPASSGKGYEELQGDSQSSRNNTNVDQKEAKETISQGDSQSSRNNAQPSVESVSGHEDNNEGAKSGGGATSTSKVAAERESQVSQVSGKTKSESSIGQSASRSSESRPAPSTSSRPGLSPSSSIGSTSSSGKSRLNPSAQEFKLNPNAKSYIPAQQAAPARPQSPIPEASFYYPVPVQQQMPGMPSVGYGIAPQYPGQQPVMYHHTPTYYPPNVPAEYRQQQEQMMYGPPRPGPGPGGYMLPPPPYQPGMPPYN</sequence>
<dbReference type="Proteomes" id="UP000489600">
    <property type="component" value="Unassembled WGS sequence"/>
</dbReference>
<comment type="caution">
    <text evidence="3">The sequence shown here is derived from an EMBL/GenBank/DDBJ whole genome shotgun (WGS) entry which is preliminary data.</text>
</comment>
<feature type="compositionally biased region" description="Polar residues" evidence="1">
    <location>
        <begin position="301"/>
        <end position="312"/>
    </location>
</feature>
<dbReference type="GO" id="GO:0003729">
    <property type="term" value="F:mRNA binding"/>
    <property type="evidence" value="ECO:0007669"/>
    <property type="project" value="TreeGrafter"/>
</dbReference>
<dbReference type="GO" id="GO:0034063">
    <property type="term" value="P:stress granule assembly"/>
    <property type="evidence" value="ECO:0007669"/>
    <property type="project" value="TreeGrafter"/>
</dbReference>
<evidence type="ECO:0000256" key="1">
    <source>
        <dbReference type="SAM" id="MobiDB-lite"/>
    </source>
</evidence>
<feature type="compositionally biased region" description="Polar residues" evidence="1">
    <location>
        <begin position="25"/>
        <end position="40"/>
    </location>
</feature>
<feature type="region of interest" description="Disordered" evidence="1">
    <location>
        <begin position="534"/>
        <end position="563"/>
    </location>
</feature>
<feature type="domain" description="LsmAD" evidence="2">
    <location>
        <begin position="205"/>
        <end position="276"/>
    </location>
</feature>
<dbReference type="SMART" id="SM01272">
    <property type="entry name" value="LsmAD"/>
    <property type="match status" value="1"/>
</dbReference>
<dbReference type="AlphaFoldDB" id="A0A565B9S9"/>
<dbReference type="GO" id="GO:0010494">
    <property type="term" value="C:cytoplasmic stress granule"/>
    <property type="evidence" value="ECO:0007669"/>
    <property type="project" value="TreeGrafter"/>
</dbReference>
<dbReference type="InterPro" id="IPR045117">
    <property type="entry name" value="ATXN2-like"/>
</dbReference>
<dbReference type="PANTHER" id="PTHR12854">
    <property type="entry name" value="ATAXIN 2-RELATED"/>
    <property type="match status" value="1"/>
</dbReference>
<feature type="compositionally biased region" description="Low complexity" evidence="1">
    <location>
        <begin position="1"/>
        <end position="13"/>
    </location>
</feature>